<sequence length="174" mass="19356">MGNKNCSIILGGGCFWCIEAALQRLEGILQITSGYAGGFGDSPDYRSVCSGQTGHAEVVLAEWNAAQISLNEILTCFFAVHDPTSLNRQGNDVGTQYRSFIGYFTDEQLRVVDAYIGKLNQQLNAPIVTEKQLAPTFYPAEIEHQNYYNLNSQQPYCQIVIRPKVEKIEQILKG</sequence>
<protein>
    <submittedName>
        <fullName evidence="1">Peptide-methionine (S)-S-oxide reductase MsrA</fullName>
        <ecNumber evidence="1">1.8.4.11</ecNumber>
    </submittedName>
</protein>
<name>A0ABV2BZP8_9GAMM</name>
<dbReference type="InterPro" id="IPR002569">
    <property type="entry name" value="Met_Sox_Rdtase_MsrA_dom"/>
</dbReference>
<dbReference type="EC" id="1.8.4.11" evidence="1"/>
<dbReference type="PANTHER" id="PTHR43774">
    <property type="entry name" value="PEPTIDE METHIONINE SULFOXIDE REDUCTASE"/>
    <property type="match status" value="1"/>
</dbReference>
<dbReference type="EMBL" id="JBEVCJ010000032">
    <property type="protein sequence ID" value="MET1257002.1"/>
    <property type="molecule type" value="Genomic_DNA"/>
</dbReference>
<dbReference type="GO" id="GO:0008113">
    <property type="term" value="F:peptide-methionine (S)-S-oxide reductase activity"/>
    <property type="evidence" value="ECO:0007669"/>
    <property type="project" value="UniProtKB-EC"/>
</dbReference>
<dbReference type="Pfam" id="PF01625">
    <property type="entry name" value="PMSR"/>
    <property type="match status" value="1"/>
</dbReference>
<reference evidence="1 2" key="1">
    <citation type="submission" date="2024-06" db="EMBL/GenBank/DDBJ databases">
        <authorList>
            <person name="Li F."/>
        </authorList>
    </citation>
    <scope>NUCLEOTIDE SEQUENCE [LARGE SCALE GENOMIC DNA]</scope>
    <source>
        <strain evidence="1 2">GXAS 311</strain>
    </source>
</reference>
<dbReference type="PANTHER" id="PTHR43774:SF1">
    <property type="entry name" value="PEPTIDE METHIONINE SULFOXIDE REDUCTASE MSRA 2"/>
    <property type="match status" value="1"/>
</dbReference>
<dbReference type="SUPFAM" id="SSF55068">
    <property type="entry name" value="Peptide methionine sulfoxide reductase"/>
    <property type="match status" value="1"/>
</dbReference>
<keyword evidence="2" id="KW-1185">Reference proteome</keyword>
<dbReference type="InterPro" id="IPR036509">
    <property type="entry name" value="Met_Sox_Rdtase_MsrA_sf"/>
</dbReference>
<gene>
    <name evidence="1" type="primary">msrA</name>
    <name evidence="1" type="ORF">ABVT43_17800</name>
</gene>
<evidence type="ECO:0000313" key="1">
    <source>
        <dbReference type="EMBL" id="MET1257002.1"/>
    </source>
</evidence>
<organism evidence="1 2">
    <name type="scientific">Aliikangiella maris</name>
    <dbReference type="NCBI Taxonomy" id="3162458"/>
    <lineage>
        <taxon>Bacteria</taxon>
        <taxon>Pseudomonadati</taxon>
        <taxon>Pseudomonadota</taxon>
        <taxon>Gammaproteobacteria</taxon>
        <taxon>Oceanospirillales</taxon>
        <taxon>Pleioneaceae</taxon>
        <taxon>Aliikangiella</taxon>
    </lineage>
</organism>
<dbReference type="HAMAP" id="MF_01401">
    <property type="entry name" value="MsrA"/>
    <property type="match status" value="1"/>
</dbReference>
<dbReference type="Proteomes" id="UP001548189">
    <property type="component" value="Unassembled WGS sequence"/>
</dbReference>
<dbReference type="Gene3D" id="3.30.1060.10">
    <property type="entry name" value="Peptide methionine sulphoxide reductase MsrA"/>
    <property type="match status" value="1"/>
</dbReference>
<dbReference type="NCBIfam" id="TIGR00401">
    <property type="entry name" value="msrA"/>
    <property type="match status" value="1"/>
</dbReference>
<comment type="caution">
    <text evidence="1">The sequence shown here is derived from an EMBL/GenBank/DDBJ whole genome shotgun (WGS) entry which is preliminary data.</text>
</comment>
<evidence type="ECO:0000313" key="2">
    <source>
        <dbReference type="Proteomes" id="UP001548189"/>
    </source>
</evidence>
<accession>A0ABV2BZP8</accession>
<proteinExistence type="inferred from homology"/>
<keyword evidence="1" id="KW-0560">Oxidoreductase</keyword>